<evidence type="ECO:0000313" key="4">
    <source>
        <dbReference type="Proteomes" id="UP000268014"/>
    </source>
</evidence>
<reference evidence="3 4" key="1">
    <citation type="submission" date="2018-11" db="EMBL/GenBank/DDBJ databases">
        <authorList>
            <consortium name="Pathogen Informatics"/>
        </authorList>
    </citation>
    <scope>NUCLEOTIDE SEQUENCE [LARGE SCALE GENOMIC DNA]</scope>
    <source>
        <strain evidence="3 4">MHpl1</strain>
    </source>
</reference>
<feature type="domain" description="ShKT" evidence="2">
    <location>
        <begin position="22"/>
        <end position="59"/>
    </location>
</feature>
<dbReference type="EMBL" id="UZAF01000495">
    <property type="protein sequence ID" value="VDO05893.1"/>
    <property type="molecule type" value="Genomic_DNA"/>
</dbReference>
<evidence type="ECO:0000313" key="3">
    <source>
        <dbReference type="EMBL" id="VDO05893.1"/>
    </source>
</evidence>
<comment type="caution">
    <text evidence="1">Lacks conserved residue(s) required for the propagation of feature annotation.</text>
</comment>
<dbReference type="OrthoDB" id="5877770at2759"/>
<dbReference type="STRING" id="6290.A0A3P7TDV8"/>
<dbReference type="AlphaFoldDB" id="A0A3P7TDV8"/>
<dbReference type="Proteomes" id="UP000268014">
    <property type="component" value="Unassembled WGS sequence"/>
</dbReference>
<protein>
    <recommendedName>
        <fullName evidence="2">ShKT domain-containing protein</fullName>
    </recommendedName>
</protein>
<organism evidence="3 4">
    <name type="scientific">Haemonchus placei</name>
    <name type="common">Barber's pole worm</name>
    <dbReference type="NCBI Taxonomy" id="6290"/>
    <lineage>
        <taxon>Eukaryota</taxon>
        <taxon>Metazoa</taxon>
        <taxon>Ecdysozoa</taxon>
        <taxon>Nematoda</taxon>
        <taxon>Chromadorea</taxon>
        <taxon>Rhabditida</taxon>
        <taxon>Rhabditina</taxon>
        <taxon>Rhabditomorpha</taxon>
        <taxon>Strongyloidea</taxon>
        <taxon>Trichostrongylidae</taxon>
        <taxon>Haemonchus</taxon>
    </lineage>
</organism>
<dbReference type="PROSITE" id="PS51670">
    <property type="entry name" value="SHKT"/>
    <property type="match status" value="1"/>
</dbReference>
<sequence>MKYQLRKRSSTSEGCEVVRWYCTTEEDQKGALCEIWAQSGLCQAHRPTMFLFCRKTCLCGGDPALD</sequence>
<name>A0A3P7TDV8_HAEPC</name>
<proteinExistence type="predicted"/>
<dbReference type="InterPro" id="IPR003582">
    <property type="entry name" value="ShKT_dom"/>
</dbReference>
<gene>
    <name evidence="3" type="ORF">HPLM_LOCUS622</name>
</gene>
<evidence type="ECO:0000259" key="2">
    <source>
        <dbReference type="PROSITE" id="PS51670"/>
    </source>
</evidence>
<keyword evidence="4" id="KW-1185">Reference proteome</keyword>
<accession>A0A3P7TDV8</accession>
<evidence type="ECO:0000256" key="1">
    <source>
        <dbReference type="PROSITE-ProRule" id="PRU01005"/>
    </source>
</evidence>